<dbReference type="KEGG" id="mhz:Metho_2660"/>
<dbReference type="HOGENOM" id="CLU_014005_1_0_2"/>
<gene>
    <name evidence="1" type="ordered locus">Metho_2660</name>
</gene>
<dbReference type="InterPro" id="IPR011989">
    <property type="entry name" value="ARM-like"/>
</dbReference>
<proteinExistence type="predicted"/>
<sequence length="656" mass="75670">MIVNPEEIHRLSLSENTDDKFAALELLREQFEFLADKSSAWEDLHRLVNDKNLRVKVSATFVLGSVFKYAPNKLKAWDDLHSLTFNEYSDIRENVTYALGSVFQYSPYRSAAWDDLHRLTNDESLCVREKAADVFGHVYPFIADKYEALDVFHRLTNDSSWIIRHQVARSLGFTFSFLPEEYMPIVLADLQRLTDDSNLYVRPCAYYSLGRICIYKASKSKDEADAQKILEDAINYFDNAVLEGNYIDIVVGNYNNPAKFCRFFYRSFDAVLFKKASSRKEIGYYITAAKNEIRDSKSKTKLLQAVEQLAEVLETAQKAKKLGIRHQELFEHCSSICTHIDRLMDENKNKTPAINDLYNIARPSFKKNIKVLIDEVKEKIDIACKEAKGTPAEAIVYPVKKEIQEWEVEDQELMAMNLDLVVLFLKSKIPKIADNTEIIDKIDQIKSYLRVEIQMGLLASIISFLPHVNIPEQINEFKEEMNNRLDKIEESQHLMGLSLEKINKRLDNNYDKLRTLSFDFKRIDKEIESDHVDTFEKEIRSLIAERDYETLEFFAKKLVEDRPLLFEANDESDASDEEKINGEKSIFELRSLPHKIKEIMISSTTAVSKEVVVSLIANLIIEYVFPILGPASFQVVKILVSAIKSRKNLTNSTKMA</sequence>
<accession>L0L1K5</accession>
<organism evidence="1 2">
    <name type="scientific">Methanomethylovorans hollandica (strain DSM 15978 / NBRC 107637 / DMS1)</name>
    <dbReference type="NCBI Taxonomy" id="867904"/>
    <lineage>
        <taxon>Archaea</taxon>
        <taxon>Methanobacteriati</taxon>
        <taxon>Methanobacteriota</taxon>
        <taxon>Stenosarchaea group</taxon>
        <taxon>Methanomicrobia</taxon>
        <taxon>Methanosarcinales</taxon>
        <taxon>Methanosarcinaceae</taxon>
        <taxon>Methanomethylovorans</taxon>
    </lineage>
</organism>
<evidence type="ECO:0000313" key="1">
    <source>
        <dbReference type="EMBL" id="AGB50790.1"/>
    </source>
</evidence>
<name>L0L1K5_METHD</name>
<dbReference type="EMBL" id="CP003363">
    <property type="protein sequence ID" value="AGB50790.1"/>
    <property type="molecule type" value="Genomic_DNA"/>
</dbReference>
<reference evidence="2" key="1">
    <citation type="submission" date="2012-02" db="EMBL/GenBank/DDBJ databases">
        <title>Complete sequence of plasmid of Methanomethylovorans hollandica DSM 15978.</title>
        <authorList>
            <person name="Lucas S."/>
            <person name="Copeland A."/>
            <person name="Lapidus A."/>
            <person name="Glavina del Rio T."/>
            <person name="Dalin E."/>
            <person name="Tice H."/>
            <person name="Bruce D."/>
            <person name="Goodwin L."/>
            <person name="Pitluck S."/>
            <person name="Peters L."/>
            <person name="Mikhailova N."/>
            <person name="Held B."/>
            <person name="Kyrpides N."/>
            <person name="Mavromatis K."/>
            <person name="Ivanova N."/>
            <person name="Brettin T."/>
            <person name="Detter J.C."/>
            <person name="Han C."/>
            <person name="Larimer F."/>
            <person name="Land M."/>
            <person name="Hauser L."/>
            <person name="Markowitz V."/>
            <person name="Cheng J.-F."/>
            <person name="Hugenholtz P."/>
            <person name="Woyke T."/>
            <person name="Wu D."/>
            <person name="Spring S."/>
            <person name="Schroeder M."/>
            <person name="Brambilla E."/>
            <person name="Klenk H.-P."/>
            <person name="Eisen J.A."/>
        </authorList>
    </citation>
    <scope>NUCLEOTIDE SEQUENCE [LARGE SCALE GENOMIC DNA]</scope>
    <source>
        <strain evidence="2">DSM 15978 / NBRC 107637 / DMS1</strain>
        <plasmid evidence="2">Plasmid pMETHO01</plasmid>
    </source>
</reference>
<geneLocation type="plasmid" evidence="1 2">
    <name>pMETHO01</name>
</geneLocation>
<dbReference type="Gene3D" id="1.25.10.10">
    <property type="entry name" value="Leucine-rich Repeat Variant"/>
    <property type="match status" value="1"/>
</dbReference>
<dbReference type="OrthoDB" id="137833at2157"/>
<dbReference type="Proteomes" id="UP000010866">
    <property type="component" value="Plasmid pMETHO01"/>
</dbReference>
<protein>
    <recommendedName>
        <fullName evidence="3">HEAT repeat-containing protein</fullName>
    </recommendedName>
</protein>
<evidence type="ECO:0000313" key="2">
    <source>
        <dbReference type="Proteomes" id="UP000010866"/>
    </source>
</evidence>
<keyword evidence="2" id="KW-1185">Reference proteome</keyword>
<dbReference type="SUPFAM" id="SSF48371">
    <property type="entry name" value="ARM repeat"/>
    <property type="match status" value="1"/>
</dbReference>
<dbReference type="RefSeq" id="WP_015313922.1">
    <property type="nucleotide sequence ID" value="NC_019972.1"/>
</dbReference>
<keyword evidence="1" id="KW-0614">Plasmid</keyword>
<evidence type="ECO:0008006" key="3">
    <source>
        <dbReference type="Google" id="ProtNLM"/>
    </source>
</evidence>
<dbReference type="GeneID" id="14401622"/>
<dbReference type="AlphaFoldDB" id="L0L1K5"/>
<dbReference type="InterPro" id="IPR016024">
    <property type="entry name" value="ARM-type_fold"/>
</dbReference>